<evidence type="ECO:0000313" key="2">
    <source>
        <dbReference type="Proteomes" id="UP000018296"/>
    </source>
</evidence>
<evidence type="ECO:0000313" key="1">
    <source>
        <dbReference type="EMBL" id="EST11001.1"/>
    </source>
</evidence>
<reference evidence="1 2" key="1">
    <citation type="journal article" date="2013" name="Genome Announc.">
        <title>Genome Sequence of Sporolactobacillus laevolacticus DSM442, an Efficient Polymer-Grade D-Lactate Producer from Agricultural Waste Cottonseed as a Nitrogen Source.</title>
        <authorList>
            <person name="Wang H."/>
            <person name="Wang L."/>
            <person name="Ju J."/>
            <person name="Yu B."/>
            <person name="Ma Y."/>
        </authorList>
    </citation>
    <scope>NUCLEOTIDE SEQUENCE [LARGE SCALE GENOMIC DNA]</scope>
    <source>
        <strain evidence="1 2">DSM 442</strain>
    </source>
</reference>
<proteinExistence type="predicted"/>
<dbReference type="PATRIC" id="fig|1395513.3.peg.2889"/>
<comment type="caution">
    <text evidence="1">The sequence shown here is derived from an EMBL/GenBank/DDBJ whole genome shotgun (WGS) entry which is preliminary data.</text>
</comment>
<dbReference type="RefSeq" id="WP_023511080.1">
    <property type="nucleotide sequence ID" value="NZ_AWTC01000015.1"/>
</dbReference>
<evidence type="ECO:0008006" key="3">
    <source>
        <dbReference type="Google" id="ProtNLM"/>
    </source>
</evidence>
<accession>V6IWM8</accession>
<dbReference type="OrthoDB" id="9808017at2"/>
<keyword evidence="2" id="KW-1185">Reference proteome</keyword>
<dbReference type="Proteomes" id="UP000018296">
    <property type="component" value="Unassembled WGS sequence"/>
</dbReference>
<protein>
    <recommendedName>
        <fullName evidence="3">Transcriptional regulator</fullName>
    </recommendedName>
</protein>
<gene>
    <name evidence="1" type="ORF">P343_14245</name>
</gene>
<organism evidence="1 2">
    <name type="scientific">Sporolactobacillus laevolacticus DSM 442</name>
    <dbReference type="NCBI Taxonomy" id="1395513"/>
    <lineage>
        <taxon>Bacteria</taxon>
        <taxon>Bacillati</taxon>
        <taxon>Bacillota</taxon>
        <taxon>Bacilli</taxon>
        <taxon>Bacillales</taxon>
        <taxon>Sporolactobacillaceae</taxon>
        <taxon>Sporolactobacillus</taxon>
    </lineage>
</organism>
<name>V6IWM8_9BACL</name>
<dbReference type="AlphaFoldDB" id="V6IWM8"/>
<sequence>MARQLRPSNELILDIVTLLKKEKQPIYSYEIARKLNKDVQDILLILFNQAYQKLIEIVINKDDTNKICQPSYKIRE</sequence>
<dbReference type="EMBL" id="AWTC01000015">
    <property type="protein sequence ID" value="EST11001.1"/>
    <property type="molecule type" value="Genomic_DNA"/>
</dbReference>